<protein>
    <submittedName>
        <fullName evidence="2">Uncharacterized protein</fullName>
    </submittedName>
</protein>
<keyword evidence="1" id="KW-0175">Coiled coil</keyword>
<comment type="caution">
    <text evidence="2">The sequence shown here is derived from an EMBL/GenBank/DDBJ whole genome shotgun (WGS) entry which is preliminary data.</text>
</comment>
<gene>
    <name evidence="2" type="ORF">HGRIS_005084</name>
</gene>
<evidence type="ECO:0000313" key="3">
    <source>
        <dbReference type="Proteomes" id="UP001556367"/>
    </source>
</evidence>
<evidence type="ECO:0000256" key="1">
    <source>
        <dbReference type="SAM" id="Coils"/>
    </source>
</evidence>
<dbReference type="EMBL" id="JASNQZ010000008">
    <property type="protein sequence ID" value="KAL0953918.1"/>
    <property type="molecule type" value="Genomic_DNA"/>
</dbReference>
<reference evidence="3" key="1">
    <citation type="submission" date="2024-06" db="EMBL/GenBank/DDBJ databases">
        <title>Multi-omics analyses provide insights into the biosynthesis of the anticancer antibiotic pleurotin in Hohenbuehelia grisea.</title>
        <authorList>
            <person name="Weaver J.A."/>
            <person name="Alberti F."/>
        </authorList>
    </citation>
    <scope>NUCLEOTIDE SEQUENCE [LARGE SCALE GENOMIC DNA]</scope>
    <source>
        <strain evidence="3">T-177</strain>
    </source>
</reference>
<accession>A0ABR3JEX0</accession>
<organism evidence="2 3">
    <name type="scientific">Hohenbuehelia grisea</name>
    <dbReference type="NCBI Taxonomy" id="104357"/>
    <lineage>
        <taxon>Eukaryota</taxon>
        <taxon>Fungi</taxon>
        <taxon>Dikarya</taxon>
        <taxon>Basidiomycota</taxon>
        <taxon>Agaricomycotina</taxon>
        <taxon>Agaricomycetes</taxon>
        <taxon>Agaricomycetidae</taxon>
        <taxon>Agaricales</taxon>
        <taxon>Pleurotineae</taxon>
        <taxon>Pleurotaceae</taxon>
        <taxon>Hohenbuehelia</taxon>
    </lineage>
</organism>
<name>A0ABR3JEX0_9AGAR</name>
<sequence length="136" mass="15404">MGKRPQEAETEAMALSQVHDHLCGAEVNKRELKQRLGAEVQTPSVPVNERIHTAAQLEEAIKRIKFLEKSLAHLEDKEQLVKTLELSEAQLKNDHKVALLEHARKEDAAIRITTDFKLPPKPRRCGSEPLTTRTEN</sequence>
<evidence type="ECO:0000313" key="2">
    <source>
        <dbReference type="EMBL" id="KAL0953918.1"/>
    </source>
</evidence>
<feature type="coiled-coil region" evidence="1">
    <location>
        <begin position="57"/>
        <end position="94"/>
    </location>
</feature>
<proteinExistence type="predicted"/>
<keyword evidence="3" id="KW-1185">Reference proteome</keyword>
<dbReference type="Proteomes" id="UP001556367">
    <property type="component" value="Unassembled WGS sequence"/>
</dbReference>